<evidence type="ECO:0000256" key="1">
    <source>
        <dbReference type="SAM" id="Phobius"/>
    </source>
</evidence>
<dbReference type="EMBL" id="JANJYJ010000010">
    <property type="protein sequence ID" value="KAK3183912.1"/>
    <property type="molecule type" value="Genomic_DNA"/>
</dbReference>
<proteinExistence type="predicted"/>
<dbReference type="AlphaFoldDB" id="A0AAD9ZKT4"/>
<sequence length="110" mass="12465">MVGALEVEGKWILWYCPLAQQLSQRCLADDQFNFNFDCLFSRKLCPGNCSMRFEQLQPFFRDSPVSESMHFRLLSASSNPGRNRKKNRAWIAISAFVSAAALVLLVVSST</sequence>
<keyword evidence="1" id="KW-1133">Transmembrane helix</keyword>
<dbReference type="Proteomes" id="UP001281410">
    <property type="component" value="Unassembled WGS sequence"/>
</dbReference>
<reference evidence="2" key="1">
    <citation type="journal article" date="2023" name="Plant J.">
        <title>Genome sequences and population genomics provide insights into the demographic history, inbreeding, and mutation load of two 'living fossil' tree species of Dipteronia.</title>
        <authorList>
            <person name="Feng Y."/>
            <person name="Comes H.P."/>
            <person name="Chen J."/>
            <person name="Zhu S."/>
            <person name="Lu R."/>
            <person name="Zhang X."/>
            <person name="Li P."/>
            <person name="Qiu J."/>
            <person name="Olsen K.M."/>
            <person name="Qiu Y."/>
        </authorList>
    </citation>
    <scope>NUCLEOTIDE SEQUENCE</scope>
    <source>
        <strain evidence="2">NBL</strain>
    </source>
</reference>
<organism evidence="2 3">
    <name type="scientific">Dipteronia sinensis</name>
    <dbReference type="NCBI Taxonomy" id="43782"/>
    <lineage>
        <taxon>Eukaryota</taxon>
        <taxon>Viridiplantae</taxon>
        <taxon>Streptophyta</taxon>
        <taxon>Embryophyta</taxon>
        <taxon>Tracheophyta</taxon>
        <taxon>Spermatophyta</taxon>
        <taxon>Magnoliopsida</taxon>
        <taxon>eudicotyledons</taxon>
        <taxon>Gunneridae</taxon>
        <taxon>Pentapetalae</taxon>
        <taxon>rosids</taxon>
        <taxon>malvids</taxon>
        <taxon>Sapindales</taxon>
        <taxon>Sapindaceae</taxon>
        <taxon>Hippocastanoideae</taxon>
        <taxon>Acereae</taxon>
        <taxon>Dipteronia</taxon>
    </lineage>
</organism>
<evidence type="ECO:0000313" key="3">
    <source>
        <dbReference type="Proteomes" id="UP001281410"/>
    </source>
</evidence>
<accession>A0AAD9ZKT4</accession>
<comment type="caution">
    <text evidence="2">The sequence shown here is derived from an EMBL/GenBank/DDBJ whole genome shotgun (WGS) entry which is preliminary data.</text>
</comment>
<name>A0AAD9ZKT4_9ROSI</name>
<keyword evidence="1" id="KW-0472">Membrane</keyword>
<evidence type="ECO:0000313" key="2">
    <source>
        <dbReference type="EMBL" id="KAK3183912.1"/>
    </source>
</evidence>
<keyword evidence="1" id="KW-0812">Transmembrane</keyword>
<feature type="transmembrane region" description="Helical" evidence="1">
    <location>
        <begin position="89"/>
        <end position="107"/>
    </location>
</feature>
<keyword evidence="3" id="KW-1185">Reference proteome</keyword>
<gene>
    <name evidence="2" type="ORF">Dsin_031198</name>
</gene>
<protein>
    <submittedName>
        <fullName evidence="2">Uncharacterized protein</fullName>
    </submittedName>
</protein>